<dbReference type="RefSeq" id="WP_155444239.1">
    <property type="nucleotide sequence ID" value="NZ_JAOQNR010000001.1"/>
</dbReference>
<gene>
    <name evidence="2" type="ORF">GJ654_01075</name>
</gene>
<sequence length="221" mass="24357">MRHFSVFGAAAFACALFAGSASATQEPQAADILFERPQLEKLKGGDRLDYSYSFKSADPSLFGPAFDDRIGLRVEPGDGPDKKKVEVEMFSAERRRAAGPFEDMSGNPLLSLMLEENLQRLAAIFQANPRYMKTAIRLALRNAKATPEPSEGFGDAPGWRVEVAPFKDDPHKARMHGLDTLTYRFRVSEAAPGEITEIAISARDAKGDVLFEETTRYAGKH</sequence>
<name>A0A6N8DHH8_RHOAC</name>
<reference evidence="2 3" key="1">
    <citation type="submission" date="2019-11" db="EMBL/GenBank/DDBJ databases">
        <title>Whole-genome sequence of a Rhodoblastus acidophilus DSM 142.</title>
        <authorList>
            <person name="Kyndt J.A."/>
            <person name="Meyer T.E."/>
        </authorList>
    </citation>
    <scope>NUCLEOTIDE SEQUENCE [LARGE SCALE GENOMIC DNA]</scope>
    <source>
        <strain evidence="2 3">DSM 142</strain>
    </source>
</reference>
<comment type="caution">
    <text evidence="2">The sequence shown here is derived from an EMBL/GenBank/DDBJ whole genome shotgun (WGS) entry which is preliminary data.</text>
</comment>
<evidence type="ECO:0000313" key="2">
    <source>
        <dbReference type="EMBL" id="MTV29578.1"/>
    </source>
</evidence>
<feature type="signal peptide" evidence="1">
    <location>
        <begin position="1"/>
        <end position="23"/>
    </location>
</feature>
<protein>
    <recommendedName>
        <fullName evidence="4">DUF3108 domain-containing protein</fullName>
    </recommendedName>
</protein>
<dbReference type="OrthoDB" id="5801444at2"/>
<dbReference type="AlphaFoldDB" id="A0A6N8DHH8"/>
<evidence type="ECO:0000256" key="1">
    <source>
        <dbReference type="SAM" id="SignalP"/>
    </source>
</evidence>
<organism evidence="2 3">
    <name type="scientific">Rhodoblastus acidophilus</name>
    <name type="common">Rhodopseudomonas acidophila</name>
    <dbReference type="NCBI Taxonomy" id="1074"/>
    <lineage>
        <taxon>Bacteria</taxon>
        <taxon>Pseudomonadati</taxon>
        <taxon>Pseudomonadota</taxon>
        <taxon>Alphaproteobacteria</taxon>
        <taxon>Hyphomicrobiales</taxon>
        <taxon>Rhodoblastaceae</taxon>
        <taxon>Rhodoblastus</taxon>
    </lineage>
</organism>
<keyword evidence="1" id="KW-0732">Signal</keyword>
<proteinExistence type="predicted"/>
<evidence type="ECO:0008006" key="4">
    <source>
        <dbReference type="Google" id="ProtNLM"/>
    </source>
</evidence>
<dbReference type="EMBL" id="WNKS01000001">
    <property type="protein sequence ID" value="MTV29578.1"/>
    <property type="molecule type" value="Genomic_DNA"/>
</dbReference>
<feature type="chain" id="PRO_5027096045" description="DUF3108 domain-containing protein" evidence="1">
    <location>
        <begin position="24"/>
        <end position="221"/>
    </location>
</feature>
<accession>A0A6N8DHH8</accession>
<dbReference type="Proteomes" id="UP000439113">
    <property type="component" value="Unassembled WGS sequence"/>
</dbReference>
<evidence type="ECO:0000313" key="3">
    <source>
        <dbReference type="Proteomes" id="UP000439113"/>
    </source>
</evidence>